<accession>A0ACC1RXX1</accession>
<protein>
    <submittedName>
        <fullName evidence="1">Uncharacterized protein</fullName>
    </submittedName>
</protein>
<evidence type="ECO:0000313" key="2">
    <source>
        <dbReference type="Proteomes" id="UP001148662"/>
    </source>
</evidence>
<organism evidence="1 2">
    <name type="scientific">Phlebia brevispora</name>
    <dbReference type="NCBI Taxonomy" id="194682"/>
    <lineage>
        <taxon>Eukaryota</taxon>
        <taxon>Fungi</taxon>
        <taxon>Dikarya</taxon>
        <taxon>Basidiomycota</taxon>
        <taxon>Agaricomycotina</taxon>
        <taxon>Agaricomycetes</taxon>
        <taxon>Polyporales</taxon>
        <taxon>Meruliaceae</taxon>
        <taxon>Phlebia</taxon>
    </lineage>
</organism>
<evidence type="ECO:0000313" key="1">
    <source>
        <dbReference type="EMBL" id="KAJ3527944.1"/>
    </source>
</evidence>
<dbReference type="EMBL" id="JANHOG010002053">
    <property type="protein sequence ID" value="KAJ3527944.1"/>
    <property type="molecule type" value="Genomic_DNA"/>
</dbReference>
<comment type="caution">
    <text evidence="1">The sequence shown here is derived from an EMBL/GenBank/DDBJ whole genome shotgun (WGS) entry which is preliminary data.</text>
</comment>
<keyword evidence="2" id="KW-1185">Reference proteome</keyword>
<reference evidence="1" key="1">
    <citation type="submission" date="2022-07" db="EMBL/GenBank/DDBJ databases">
        <title>Genome Sequence of Phlebia brevispora.</title>
        <authorList>
            <person name="Buettner E."/>
        </authorList>
    </citation>
    <scope>NUCLEOTIDE SEQUENCE</scope>
    <source>
        <strain evidence="1">MPL23</strain>
    </source>
</reference>
<dbReference type="Proteomes" id="UP001148662">
    <property type="component" value="Unassembled WGS sequence"/>
</dbReference>
<sequence length="370" mass="40692">MSTPESNAAIVAVYESELSFNRCIFAALALATYEYVVTFQHEFELLWQRRWTVATCLFVTNRYMLLANIIIQCIPYNAQVRRFESQGRCSNSPLMAFLSVVGIVPMTILALFSSLRVFALLDRAYLTAGCVLLLGMVPVGIDLFYIDKGTYNYVDDPTLGPSCFPSYSCSASVVFCRKPKIVTTLAADVVALVTTWLKTYRHVRQAASIGVSAGFGATLIQYGTLYFVVLLVVNILLLITFLDPSVAIFTNAMNVFTSVLPNIVISRFLLNLRQVDSERPSNTVASLSTFVPNIRIPTLPEVIGNLGEPLVSGDEVLDDDPAFDECLDEGCCDSDVEGRSGITIHTDDSSTGAERQGLNMRFAAHVLYDS</sequence>
<gene>
    <name evidence="1" type="ORF">NM688_g8058</name>
</gene>
<proteinExistence type="predicted"/>
<name>A0ACC1RXX1_9APHY</name>